<keyword evidence="6 8" id="KW-1133">Transmembrane helix</keyword>
<dbReference type="PROSITE" id="PS50850">
    <property type="entry name" value="MFS"/>
    <property type="match status" value="1"/>
</dbReference>
<feature type="transmembrane region" description="Helical" evidence="8">
    <location>
        <begin position="306"/>
        <end position="327"/>
    </location>
</feature>
<protein>
    <submittedName>
        <fullName evidence="10">MFS transporter</fullName>
    </submittedName>
</protein>
<feature type="transmembrane region" description="Helical" evidence="8">
    <location>
        <begin position="111"/>
        <end position="136"/>
    </location>
</feature>
<comment type="subcellular location">
    <subcellularLocation>
        <location evidence="1">Cell membrane</location>
        <topology evidence="1">Multi-pass membrane protein</topology>
    </subcellularLocation>
</comment>
<dbReference type="GO" id="GO:0005886">
    <property type="term" value="C:plasma membrane"/>
    <property type="evidence" value="ECO:0007669"/>
    <property type="project" value="UniProtKB-SubCell"/>
</dbReference>
<feature type="transmembrane region" description="Helical" evidence="8">
    <location>
        <begin position="205"/>
        <end position="224"/>
    </location>
</feature>
<sequence length="491" mass="53433">MSASRKEATGEFSEGSFWPIMTAIFFGAFLSVLAISSINVAIPVLMNHFQAELSTVKWTLTGFMLANGIIAPVTGYLVDKLSAKYLYILALVGFTVSCALCAVAWSMEALIVFRLLQGLFSGLILPVTMTIIYQVIPRERQAFASSMWSLSTVLAPALGPTLSGWLIQSLSWQWVFWMNLPFGIAAVVAAWKLLPHYRLSEPKRFDSSGFALVITCSSFLLIAFSEIDQWGWGSWKTVGLLVAGMLLLLAFIWRERNAAEPLLDLSVFSNRRFAMCLVVSSVLGMSLYSGSYLTPVFLQTIQSASAMEAGLVMLPASIAMAVFIPIAGKLYGRVGPARLVLTGLLLMGIGTLAMSRLTVDTPHSYVIGWMIVRNIGVALGIVPVSNAGMEQIARQMTAHASSASNWVRQASASLAIGLFTSLLSTRLMVHVAEKGPQTPDTGKELQAYTMAINDVTLLAALIVFAVLPFLWVLRRRKESVILPPDQAFVSK</sequence>
<organism evidence="10">
    <name type="scientific">Paenibacillus sp. BIHB 4019</name>
    <dbReference type="NCBI Taxonomy" id="1870819"/>
    <lineage>
        <taxon>Bacteria</taxon>
        <taxon>Bacillati</taxon>
        <taxon>Bacillota</taxon>
        <taxon>Bacilli</taxon>
        <taxon>Bacillales</taxon>
        <taxon>Paenibacillaceae</taxon>
        <taxon>Paenibacillus</taxon>
    </lineage>
</organism>
<keyword evidence="3" id="KW-0813">Transport</keyword>
<feature type="transmembrane region" description="Helical" evidence="8">
    <location>
        <begin position="85"/>
        <end position="105"/>
    </location>
</feature>
<evidence type="ECO:0000256" key="4">
    <source>
        <dbReference type="ARBA" id="ARBA00022475"/>
    </source>
</evidence>
<gene>
    <name evidence="10" type="ORF">BBD42_11960</name>
</gene>
<dbReference type="GO" id="GO:0022857">
    <property type="term" value="F:transmembrane transporter activity"/>
    <property type="evidence" value="ECO:0007669"/>
    <property type="project" value="InterPro"/>
</dbReference>
<feature type="transmembrane region" description="Helical" evidence="8">
    <location>
        <begin position="339"/>
        <end position="359"/>
    </location>
</feature>
<feature type="transmembrane region" description="Helical" evidence="8">
    <location>
        <begin position="148"/>
        <end position="168"/>
    </location>
</feature>
<dbReference type="AlphaFoldDB" id="A0A1B2DHC6"/>
<name>A0A1B2DHC6_9BACL</name>
<evidence type="ECO:0000256" key="6">
    <source>
        <dbReference type="ARBA" id="ARBA00022989"/>
    </source>
</evidence>
<evidence type="ECO:0000256" key="2">
    <source>
        <dbReference type="ARBA" id="ARBA00008537"/>
    </source>
</evidence>
<evidence type="ECO:0000256" key="1">
    <source>
        <dbReference type="ARBA" id="ARBA00004651"/>
    </source>
</evidence>
<dbReference type="InterPro" id="IPR020846">
    <property type="entry name" value="MFS_dom"/>
</dbReference>
<evidence type="ECO:0000313" key="10">
    <source>
        <dbReference type="EMBL" id="ANY67096.1"/>
    </source>
</evidence>
<keyword evidence="7 8" id="KW-0472">Membrane</keyword>
<keyword evidence="5 8" id="KW-0812">Transmembrane</keyword>
<feature type="domain" description="Major facilitator superfamily (MFS) profile" evidence="9">
    <location>
        <begin position="20"/>
        <end position="477"/>
    </location>
</feature>
<evidence type="ECO:0000256" key="5">
    <source>
        <dbReference type="ARBA" id="ARBA00022692"/>
    </source>
</evidence>
<dbReference type="InterPro" id="IPR036259">
    <property type="entry name" value="MFS_trans_sf"/>
</dbReference>
<dbReference type="NCBIfam" id="TIGR00711">
    <property type="entry name" value="efflux_EmrB"/>
    <property type="match status" value="1"/>
</dbReference>
<reference evidence="10" key="1">
    <citation type="submission" date="2016-08" db="EMBL/GenBank/DDBJ databases">
        <title>Complete Genome Seqeunce of Paenibacillus sp. BIHB 4019 from tea rhizoplane.</title>
        <authorList>
            <person name="Thakur R."/>
            <person name="Swarnkar M.K."/>
            <person name="Gulati A."/>
        </authorList>
    </citation>
    <scope>NUCLEOTIDE SEQUENCE [LARGE SCALE GENOMIC DNA]</scope>
    <source>
        <strain evidence="10">BIHB4019</strain>
    </source>
</reference>
<dbReference type="RefSeq" id="WP_099518310.1">
    <property type="nucleotide sequence ID" value="NZ_CP016808.1"/>
</dbReference>
<dbReference type="Gene3D" id="1.20.1250.20">
    <property type="entry name" value="MFS general substrate transporter like domains"/>
    <property type="match status" value="1"/>
</dbReference>
<dbReference type="Pfam" id="PF07690">
    <property type="entry name" value="MFS_1"/>
    <property type="match status" value="1"/>
</dbReference>
<evidence type="ECO:0000256" key="8">
    <source>
        <dbReference type="SAM" id="Phobius"/>
    </source>
</evidence>
<feature type="transmembrane region" description="Helical" evidence="8">
    <location>
        <begin position="273"/>
        <end position="294"/>
    </location>
</feature>
<feature type="transmembrane region" description="Helical" evidence="8">
    <location>
        <begin position="451"/>
        <end position="473"/>
    </location>
</feature>
<dbReference type="SUPFAM" id="SSF103473">
    <property type="entry name" value="MFS general substrate transporter"/>
    <property type="match status" value="1"/>
</dbReference>
<dbReference type="PANTHER" id="PTHR42718">
    <property type="entry name" value="MAJOR FACILITATOR SUPERFAMILY MULTIDRUG TRANSPORTER MFSC"/>
    <property type="match status" value="1"/>
</dbReference>
<feature type="transmembrane region" description="Helical" evidence="8">
    <location>
        <begin position="230"/>
        <end position="253"/>
    </location>
</feature>
<keyword evidence="4" id="KW-1003">Cell membrane</keyword>
<dbReference type="EMBL" id="CP016808">
    <property type="protein sequence ID" value="ANY67096.1"/>
    <property type="molecule type" value="Genomic_DNA"/>
</dbReference>
<feature type="transmembrane region" description="Helical" evidence="8">
    <location>
        <begin position="174"/>
        <end position="193"/>
    </location>
</feature>
<feature type="transmembrane region" description="Helical" evidence="8">
    <location>
        <begin position="365"/>
        <end position="389"/>
    </location>
</feature>
<dbReference type="CDD" id="cd17503">
    <property type="entry name" value="MFS_LmrB_MDR_like"/>
    <property type="match status" value="1"/>
</dbReference>
<feature type="transmembrane region" description="Helical" evidence="8">
    <location>
        <begin position="20"/>
        <end position="46"/>
    </location>
</feature>
<evidence type="ECO:0000256" key="7">
    <source>
        <dbReference type="ARBA" id="ARBA00023136"/>
    </source>
</evidence>
<proteinExistence type="inferred from homology"/>
<dbReference type="Gene3D" id="1.20.1720.10">
    <property type="entry name" value="Multidrug resistance protein D"/>
    <property type="match status" value="1"/>
</dbReference>
<accession>A0A1B2DHC6</accession>
<comment type="similarity">
    <text evidence="2">Belongs to the major facilitator superfamily. EmrB family.</text>
</comment>
<evidence type="ECO:0000259" key="9">
    <source>
        <dbReference type="PROSITE" id="PS50850"/>
    </source>
</evidence>
<dbReference type="InterPro" id="IPR011701">
    <property type="entry name" value="MFS"/>
</dbReference>
<feature type="transmembrane region" description="Helical" evidence="8">
    <location>
        <begin position="58"/>
        <end position="78"/>
    </location>
</feature>
<dbReference type="PANTHER" id="PTHR42718:SF9">
    <property type="entry name" value="MAJOR FACILITATOR SUPERFAMILY MULTIDRUG TRANSPORTER MFSC"/>
    <property type="match status" value="1"/>
</dbReference>
<evidence type="ECO:0000256" key="3">
    <source>
        <dbReference type="ARBA" id="ARBA00022448"/>
    </source>
</evidence>
<dbReference type="InterPro" id="IPR004638">
    <property type="entry name" value="EmrB-like"/>
</dbReference>
<feature type="transmembrane region" description="Helical" evidence="8">
    <location>
        <begin position="410"/>
        <end position="431"/>
    </location>
</feature>